<dbReference type="InterPro" id="IPR003594">
    <property type="entry name" value="HATPase_dom"/>
</dbReference>
<dbReference type="RefSeq" id="WP_007129158.1">
    <property type="nucleotide sequence ID" value="NZ_CP139098.1"/>
</dbReference>
<keyword evidence="9" id="KW-0067">ATP-binding</keyword>
<dbReference type="CDD" id="cd00082">
    <property type="entry name" value="HisKA"/>
    <property type="match status" value="1"/>
</dbReference>
<evidence type="ECO:0000256" key="5">
    <source>
        <dbReference type="ARBA" id="ARBA00022679"/>
    </source>
</evidence>
<evidence type="ECO:0000256" key="10">
    <source>
        <dbReference type="ARBA" id="ARBA00022989"/>
    </source>
</evidence>
<dbReference type="SMART" id="SM00387">
    <property type="entry name" value="HATPase_c"/>
    <property type="match status" value="1"/>
</dbReference>
<keyword evidence="4" id="KW-0597">Phosphoprotein</keyword>
<keyword evidence="10" id="KW-1133">Transmembrane helix</keyword>
<dbReference type="CDD" id="cd00075">
    <property type="entry name" value="HATPase"/>
    <property type="match status" value="1"/>
</dbReference>
<dbReference type="Pfam" id="PF00512">
    <property type="entry name" value="HisKA"/>
    <property type="match status" value="1"/>
</dbReference>
<evidence type="ECO:0000256" key="6">
    <source>
        <dbReference type="ARBA" id="ARBA00022692"/>
    </source>
</evidence>
<dbReference type="PANTHER" id="PTHR45528:SF8">
    <property type="entry name" value="HISTIDINE KINASE"/>
    <property type="match status" value="1"/>
</dbReference>
<evidence type="ECO:0000256" key="4">
    <source>
        <dbReference type="ARBA" id="ARBA00022553"/>
    </source>
</evidence>
<evidence type="ECO:0000256" key="12">
    <source>
        <dbReference type="ARBA" id="ARBA00023136"/>
    </source>
</evidence>
<keyword evidence="8 14" id="KW-0418">Kinase</keyword>
<comment type="catalytic activity">
    <reaction evidence="1">
        <text>ATP + protein L-histidine = ADP + protein N-phospho-L-histidine.</text>
        <dbReference type="EC" id="2.7.13.3"/>
    </reaction>
</comment>
<keyword evidence="7" id="KW-0547">Nucleotide-binding</keyword>
<evidence type="ECO:0000256" key="3">
    <source>
        <dbReference type="ARBA" id="ARBA00012438"/>
    </source>
</evidence>
<dbReference type="Proteomes" id="UP000706926">
    <property type="component" value="Unassembled WGS sequence"/>
</dbReference>
<reference evidence="14 15" key="1">
    <citation type="submission" date="2021-03" db="EMBL/GenBank/DDBJ databases">
        <title>Genomic Encyclopedia of Type Strains, Phase IV (KMG-IV): sequencing the most valuable type-strain genomes for metagenomic binning, comparative biology and taxonomic classification.</title>
        <authorList>
            <person name="Goeker M."/>
        </authorList>
    </citation>
    <scope>NUCLEOTIDE SEQUENCE [LARGE SCALE GENOMIC DNA]</scope>
    <source>
        <strain evidence="14 15">DSM 15596</strain>
    </source>
</reference>
<evidence type="ECO:0000256" key="1">
    <source>
        <dbReference type="ARBA" id="ARBA00000085"/>
    </source>
</evidence>
<keyword evidence="11" id="KW-0902">Two-component regulatory system</keyword>
<dbReference type="InterPro" id="IPR036890">
    <property type="entry name" value="HATPase_C_sf"/>
</dbReference>
<organism evidence="14 15">
    <name type="scientific">Paenibacillus lactis</name>
    <dbReference type="NCBI Taxonomy" id="228574"/>
    <lineage>
        <taxon>Bacteria</taxon>
        <taxon>Bacillati</taxon>
        <taxon>Bacillota</taxon>
        <taxon>Bacilli</taxon>
        <taxon>Bacillales</taxon>
        <taxon>Paenibacillaceae</taxon>
        <taxon>Paenibacillus</taxon>
    </lineage>
</organism>
<dbReference type="GO" id="GO:0016301">
    <property type="term" value="F:kinase activity"/>
    <property type="evidence" value="ECO:0007669"/>
    <property type="project" value="UniProtKB-KW"/>
</dbReference>
<dbReference type="InterPro" id="IPR005467">
    <property type="entry name" value="His_kinase_dom"/>
</dbReference>
<dbReference type="Gene3D" id="1.10.287.130">
    <property type="match status" value="1"/>
</dbReference>
<dbReference type="SUPFAM" id="SSF47384">
    <property type="entry name" value="Homodimeric domain of signal transducing histidine kinase"/>
    <property type="match status" value="1"/>
</dbReference>
<proteinExistence type="predicted"/>
<evidence type="ECO:0000259" key="13">
    <source>
        <dbReference type="PROSITE" id="PS50109"/>
    </source>
</evidence>
<keyword evidence="12" id="KW-0472">Membrane</keyword>
<dbReference type="InterPro" id="IPR050398">
    <property type="entry name" value="HssS/ArlS-like"/>
</dbReference>
<name>A0ABS4F5A8_9BACL</name>
<evidence type="ECO:0000313" key="14">
    <source>
        <dbReference type="EMBL" id="MBP1891445.1"/>
    </source>
</evidence>
<feature type="domain" description="Histidine kinase" evidence="13">
    <location>
        <begin position="88"/>
        <end position="303"/>
    </location>
</feature>
<dbReference type="Gene3D" id="3.30.565.10">
    <property type="entry name" value="Histidine kinase-like ATPase, C-terminal domain"/>
    <property type="match status" value="1"/>
</dbReference>
<protein>
    <recommendedName>
        <fullName evidence="3">histidine kinase</fullName>
        <ecNumber evidence="3">2.7.13.3</ecNumber>
    </recommendedName>
</protein>
<evidence type="ECO:0000256" key="7">
    <source>
        <dbReference type="ARBA" id="ARBA00022741"/>
    </source>
</evidence>
<evidence type="ECO:0000256" key="8">
    <source>
        <dbReference type="ARBA" id="ARBA00022777"/>
    </source>
</evidence>
<evidence type="ECO:0000256" key="11">
    <source>
        <dbReference type="ARBA" id="ARBA00023012"/>
    </source>
</evidence>
<keyword evidence="15" id="KW-1185">Reference proteome</keyword>
<evidence type="ECO:0000256" key="9">
    <source>
        <dbReference type="ARBA" id="ARBA00022840"/>
    </source>
</evidence>
<dbReference type="EC" id="2.7.13.3" evidence="3"/>
<dbReference type="PROSITE" id="PS50109">
    <property type="entry name" value="HIS_KIN"/>
    <property type="match status" value="1"/>
</dbReference>
<evidence type="ECO:0000256" key="2">
    <source>
        <dbReference type="ARBA" id="ARBA00004141"/>
    </source>
</evidence>
<dbReference type="InterPro" id="IPR036097">
    <property type="entry name" value="HisK_dim/P_sf"/>
</dbReference>
<dbReference type="InterPro" id="IPR003661">
    <property type="entry name" value="HisK_dim/P_dom"/>
</dbReference>
<dbReference type="GeneID" id="95402565"/>
<keyword evidence="6" id="KW-0812">Transmembrane</keyword>
<dbReference type="Pfam" id="PF02518">
    <property type="entry name" value="HATPase_c"/>
    <property type="match status" value="1"/>
</dbReference>
<gene>
    <name evidence="14" type="ORF">J2Z18_000514</name>
</gene>
<dbReference type="SUPFAM" id="SSF55874">
    <property type="entry name" value="ATPase domain of HSP90 chaperone/DNA topoisomerase II/histidine kinase"/>
    <property type="match status" value="1"/>
</dbReference>
<dbReference type="SMART" id="SM00388">
    <property type="entry name" value="HisKA"/>
    <property type="match status" value="1"/>
</dbReference>
<comment type="caution">
    <text evidence="14">The sequence shown here is derived from an EMBL/GenBank/DDBJ whole genome shotgun (WGS) entry which is preliminary data.</text>
</comment>
<evidence type="ECO:0000313" key="15">
    <source>
        <dbReference type="Proteomes" id="UP000706926"/>
    </source>
</evidence>
<comment type="subcellular location">
    <subcellularLocation>
        <location evidence="2">Membrane</location>
        <topology evidence="2">Multi-pass membrane protein</topology>
    </subcellularLocation>
</comment>
<dbReference type="PRINTS" id="PR01780">
    <property type="entry name" value="LANTIREGPROT"/>
</dbReference>
<keyword evidence="5" id="KW-0808">Transferase</keyword>
<dbReference type="PANTHER" id="PTHR45528">
    <property type="entry name" value="SENSOR HISTIDINE KINASE CPXA"/>
    <property type="match status" value="1"/>
</dbReference>
<dbReference type="InterPro" id="IPR008358">
    <property type="entry name" value="Sig_transdc_His_kin/Pase_MprB"/>
</dbReference>
<dbReference type="EMBL" id="JAGGKI010000001">
    <property type="protein sequence ID" value="MBP1891445.1"/>
    <property type="molecule type" value="Genomic_DNA"/>
</dbReference>
<sequence>MIYIAIAAVLFMFIFLFRLVMVKKEMRRLSSQVERFHKGLSGKKVDIALLDKDIEGLAGNINQLMDLAVQSNRERIRSDRELRQAIANMSHDLRTPLTAIIGYTKLLGASSVTEEKRQEYLSTIRATADRLHLLLQEFFELPLVQSADYELKLEPVHMNALLWEVLTGFYDQFNERHLEPDLQITDEVLIANADPSAVKRVIENLISNVLRHATGDVAISLKEAGGNIVLIFRNEANNLSEQDLDRLFDRFYTADRSRSSRRTGLGLTIARSLMLKMNGRLTAELNDGYVEMRCEWKRNLPYL</sequence>
<accession>A0ABS4F5A8</accession>